<dbReference type="CTD" id="5638"/>
<dbReference type="GO" id="GO:0005615">
    <property type="term" value="C:extracellular space"/>
    <property type="evidence" value="ECO:0007669"/>
    <property type="project" value="TreeGrafter"/>
</dbReference>
<evidence type="ECO:0000313" key="7">
    <source>
        <dbReference type="RefSeq" id="XP_054830694.1"/>
    </source>
</evidence>
<dbReference type="SMART" id="SM00069">
    <property type="entry name" value="GLA"/>
    <property type="match status" value="1"/>
</dbReference>
<keyword evidence="3 6" id="KW-0812">Transmembrane</keyword>
<dbReference type="InterPro" id="IPR000294">
    <property type="entry name" value="GLA_domain"/>
</dbReference>
<keyword evidence="5" id="KW-1185">Reference proteome</keyword>
<proteinExistence type="predicted"/>
<dbReference type="SUPFAM" id="SSF57630">
    <property type="entry name" value="GLA-domain"/>
    <property type="match status" value="1"/>
</dbReference>
<gene>
    <name evidence="6 7" type="primary">PRRG1</name>
</gene>
<evidence type="ECO:0000259" key="4">
    <source>
        <dbReference type="PROSITE" id="PS50998"/>
    </source>
</evidence>
<dbReference type="PRINTS" id="PR00001">
    <property type="entry name" value="GLABLOOD"/>
</dbReference>
<dbReference type="GO" id="GO:0005509">
    <property type="term" value="F:calcium ion binding"/>
    <property type="evidence" value="ECO:0007669"/>
    <property type="project" value="InterPro"/>
</dbReference>
<name>A0AA97J465_EUBMA</name>
<keyword evidence="1" id="KW-1015">Disulfide bond</keyword>
<dbReference type="KEGG" id="emc:129326519"/>
<dbReference type="RefSeq" id="XP_054830693.1">
    <property type="nucleotide sequence ID" value="XM_054974718.1"/>
</dbReference>
<dbReference type="InterPro" id="IPR017857">
    <property type="entry name" value="Coagulation_fac-like_Gla_dom"/>
</dbReference>
<feature type="region of interest" description="Disordered" evidence="2">
    <location>
        <begin position="116"/>
        <end position="209"/>
    </location>
</feature>
<evidence type="ECO:0000256" key="2">
    <source>
        <dbReference type="SAM" id="MobiDB-lite"/>
    </source>
</evidence>
<dbReference type="PANTHER" id="PTHR24278">
    <property type="entry name" value="COAGULATION FACTOR"/>
    <property type="match status" value="1"/>
</dbReference>
<protein>
    <submittedName>
        <fullName evidence="6 7">Transmembrane gamma-carboxyglutamic acid protein 1 isoform X1</fullName>
    </submittedName>
</protein>
<evidence type="ECO:0000313" key="5">
    <source>
        <dbReference type="Proteomes" id="UP001190640"/>
    </source>
</evidence>
<dbReference type="PROSITE" id="PS00011">
    <property type="entry name" value="GLA_1"/>
    <property type="match status" value="1"/>
</dbReference>
<dbReference type="PANTHER" id="PTHR24278:SF37">
    <property type="entry name" value="TRANSMEMBRANE GAMMA-CARBOXYGLUTAMIC ACID PROTEIN 1"/>
    <property type="match status" value="1"/>
</dbReference>
<dbReference type="InterPro" id="IPR035972">
    <property type="entry name" value="GLA-like_dom_SF"/>
</dbReference>
<dbReference type="Proteomes" id="UP001190640">
    <property type="component" value="Chromosome 3"/>
</dbReference>
<evidence type="ECO:0000256" key="3">
    <source>
        <dbReference type="SAM" id="Phobius"/>
    </source>
</evidence>
<dbReference type="RefSeq" id="XP_054830694.1">
    <property type="nucleotide sequence ID" value="XM_054974719.1"/>
</dbReference>
<feature type="domain" description="Gla" evidence="4">
    <location>
        <begin position="20"/>
        <end position="66"/>
    </location>
</feature>
<evidence type="ECO:0000256" key="1">
    <source>
        <dbReference type="ARBA" id="ARBA00023157"/>
    </source>
</evidence>
<dbReference type="FunFam" id="4.10.740.10:FF:000001">
    <property type="entry name" value="vitamin K-dependent protein S"/>
    <property type="match status" value="1"/>
</dbReference>
<feature type="compositionally biased region" description="Basic and acidic residues" evidence="2">
    <location>
        <begin position="120"/>
        <end position="131"/>
    </location>
</feature>
<evidence type="ECO:0000313" key="6">
    <source>
        <dbReference type="RefSeq" id="XP_054830693.1"/>
    </source>
</evidence>
<dbReference type="PROSITE" id="PS50998">
    <property type="entry name" value="GLA_2"/>
    <property type="match status" value="1"/>
</dbReference>
<sequence>MDRVFITDAKANSVLKRYPRANVLLEELKQGNIERECIEERCDYEEAREAFENDEKTREFWKSYTTGMHGEINTGYNRYPFYLVFPLIIGLLIILIIIFVTWRCLLKKKMRRRSMYAHSRTREATGDRGVTDGRSPLPLPLSILHSPQEETFEGNGHSPGYLSYTDGHSDSVSTRLSNCDPPPSYEEVAGENGMRRNETTNPLDPPPQYEDIVNASLVNDISVPFVATGIK</sequence>
<reference evidence="6 7" key="1">
    <citation type="submission" date="2025-04" db="UniProtKB">
        <authorList>
            <consortium name="RefSeq"/>
        </authorList>
    </citation>
    <scope>IDENTIFICATION</scope>
    <source>
        <tissue evidence="6 7">Blood</tissue>
    </source>
</reference>
<accession>A0AA97J465</accession>
<keyword evidence="3" id="KW-0472">Membrane</keyword>
<dbReference type="Pfam" id="PF00594">
    <property type="entry name" value="Gla"/>
    <property type="match status" value="1"/>
</dbReference>
<dbReference type="InterPro" id="IPR050442">
    <property type="entry name" value="Peptidase_S1_coag_factors"/>
</dbReference>
<dbReference type="AlphaFoldDB" id="A0AA97J465"/>
<dbReference type="Gene3D" id="4.10.740.10">
    <property type="entry name" value="Coagulation Factor IX"/>
    <property type="match status" value="1"/>
</dbReference>
<dbReference type="GeneID" id="129326519"/>
<organism evidence="5 7">
    <name type="scientific">Eublepharis macularius</name>
    <name type="common">Leopard gecko</name>
    <name type="synonym">Cyrtodactylus macularius</name>
    <dbReference type="NCBI Taxonomy" id="481883"/>
    <lineage>
        <taxon>Eukaryota</taxon>
        <taxon>Metazoa</taxon>
        <taxon>Chordata</taxon>
        <taxon>Craniata</taxon>
        <taxon>Vertebrata</taxon>
        <taxon>Euteleostomi</taxon>
        <taxon>Lepidosauria</taxon>
        <taxon>Squamata</taxon>
        <taxon>Bifurcata</taxon>
        <taxon>Gekkota</taxon>
        <taxon>Eublepharidae</taxon>
        <taxon>Eublepharinae</taxon>
        <taxon>Eublepharis</taxon>
    </lineage>
</organism>
<keyword evidence="3" id="KW-1133">Transmembrane helix</keyword>
<feature type="transmembrane region" description="Helical" evidence="3">
    <location>
        <begin position="81"/>
        <end position="105"/>
    </location>
</feature>